<dbReference type="InterPro" id="IPR027417">
    <property type="entry name" value="P-loop_NTPase"/>
</dbReference>
<keyword evidence="3" id="KW-0378">Hydrolase</keyword>
<comment type="caution">
    <text evidence="3">The sequence shown here is derived from an EMBL/GenBank/DDBJ whole genome shotgun (WGS) entry which is preliminary data.</text>
</comment>
<dbReference type="SUPFAM" id="SSF52540">
    <property type="entry name" value="P-loop containing nucleoside triphosphate hydrolases"/>
    <property type="match status" value="1"/>
</dbReference>
<protein>
    <submittedName>
        <fullName evidence="3">ATP-dependent endonuclease</fullName>
    </submittedName>
</protein>
<name>A0A0L8M666_STRVG</name>
<feature type="domain" description="OLD protein-like TOPRIM" evidence="2">
    <location>
        <begin position="407"/>
        <end position="477"/>
    </location>
</feature>
<keyword evidence="3" id="KW-0255">Endonuclease</keyword>
<keyword evidence="3" id="KW-0540">Nuclease</keyword>
<evidence type="ECO:0000313" key="3">
    <source>
        <dbReference type="EMBL" id="KOG45878.1"/>
    </source>
</evidence>
<dbReference type="GO" id="GO:0004519">
    <property type="term" value="F:endonuclease activity"/>
    <property type="evidence" value="ECO:0007669"/>
    <property type="project" value="UniProtKB-KW"/>
</dbReference>
<dbReference type="Pfam" id="PF20469">
    <property type="entry name" value="OLD-like_TOPRIM"/>
    <property type="match status" value="1"/>
</dbReference>
<dbReference type="InterPro" id="IPR051396">
    <property type="entry name" value="Bact_Antivir_Def_Nuclease"/>
</dbReference>
<dbReference type="InterPro" id="IPR041685">
    <property type="entry name" value="AAA_GajA/Old/RecF-like"/>
</dbReference>
<organism evidence="3 4">
    <name type="scientific">Streptomyces virginiae</name>
    <name type="common">Streptomyces cinnamonensis</name>
    <dbReference type="NCBI Taxonomy" id="1961"/>
    <lineage>
        <taxon>Bacteria</taxon>
        <taxon>Bacillati</taxon>
        <taxon>Actinomycetota</taxon>
        <taxon>Actinomycetes</taxon>
        <taxon>Kitasatosporales</taxon>
        <taxon>Streptomycetaceae</taxon>
        <taxon>Streptomyces</taxon>
    </lineage>
</organism>
<dbReference type="PANTHER" id="PTHR43581">
    <property type="entry name" value="ATP/GTP PHOSPHATASE"/>
    <property type="match status" value="1"/>
</dbReference>
<dbReference type="OrthoDB" id="3237462at2"/>
<dbReference type="PANTHER" id="PTHR43581:SF4">
    <property type="entry name" value="ATP_GTP PHOSPHATASE"/>
    <property type="match status" value="1"/>
</dbReference>
<dbReference type="AlphaFoldDB" id="A0A0L8M666"/>
<dbReference type="EMBL" id="LGUV01000358">
    <property type="protein sequence ID" value="KOG45878.1"/>
    <property type="molecule type" value="Genomic_DNA"/>
</dbReference>
<feature type="domain" description="Endonuclease GajA/Old nuclease/RecF-like AAA" evidence="1">
    <location>
        <begin position="1"/>
        <end position="49"/>
    </location>
</feature>
<dbReference type="PATRIC" id="fig|1961.12.peg.6489"/>
<dbReference type="Gene3D" id="3.40.50.300">
    <property type="entry name" value="P-loop containing nucleotide triphosphate hydrolases"/>
    <property type="match status" value="2"/>
</dbReference>
<reference evidence="4" key="1">
    <citation type="submission" date="2015-07" db="EMBL/GenBank/DDBJ databases">
        <authorList>
            <consortium name="Consortium for Microbial Forensics and Genomics (microFORGE)"/>
            <person name="Knight B.M."/>
            <person name="Roberts D.P."/>
            <person name="Lin D."/>
            <person name="Hari K."/>
            <person name="Fletcher J."/>
            <person name="Melcher U."/>
            <person name="Blagden T."/>
            <person name="Winegar R.A."/>
        </authorList>
    </citation>
    <scope>NUCLEOTIDE SEQUENCE [LARGE SCALE GENOMIC DNA]</scope>
    <source>
        <strain evidence="4">NRRL B-1447</strain>
    </source>
</reference>
<evidence type="ECO:0000259" key="1">
    <source>
        <dbReference type="Pfam" id="PF13175"/>
    </source>
</evidence>
<evidence type="ECO:0000313" key="4">
    <source>
        <dbReference type="Proteomes" id="UP000037084"/>
    </source>
</evidence>
<accession>A0A0L8M666</accession>
<sequence length="615" mass="67697">MQVRRLQLQNFRGIKQGTVFLDGHCLLVGSNSAGKSTICEALDVVLGPERMARRPVIDEYDFYGAQYQEHDGELPEVRIEVLLTNLSEVAQRRFGSHLRLLSRRTNDFLDLSPTGLQEAHEAEWCLPVVFCGRYDPLEDDFVGGTFFAHPENLPDEPTGDDMVALGAGLKPFTRADKRHCGFLYLRPNRTGNRALTFQRGSLLDTIVRLEAELAGPLWESTLRNLDQVTIAAADSGFDKIRTEIHERINRFVTLGDTPAPVDFRASEITREHLREVLRLFIATQPSIHSVPFNRLSTGSLNLLVFALLTYIAELKGDKSVIFAIEEPEIALPPHAQRRLVDFVLKNMGQVIVTSHSPYVIEKFEPSRTVVITRDGQGTLTSRGVTLPSDFKPSKYRVYRRQFAEAVLARAVLVVEGATEAALFPAVSDVLEADPTVPDYVHIDLAGVTVFDAQSDVSVPLFGPVFQALNKPVYGIHDQPTNALAPALLAKTSAFTHYTELEYKSVEKLLVAEVPVAVQRQFLFTVAQRDDYPSGCARPAVGASDDEVRSLASNVLAARKADGYGALLIAECKSRSDLPAVLADFLLAIDSDLRSVVSTETVGDADGSLPGVSNED</sequence>
<evidence type="ECO:0000259" key="2">
    <source>
        <dbReference type="Pfam" id="PF20469"/>
    </source>
</evidence>
<dbReference type="Proteomes" id="UP000037084">
    <property type="component" value="Unassembled WGS sequence"/>
</dbReference>
<feature type="domain" description="Endonuclease GajA/Old nuclease/RecF-like AAA" evidence="1">
    <location>
        <begin position="286"/>
        <end position="360"/>
    </location>
</feature>
<dbReference type="Pfam" id="PF13175">
    <property type="entry name" value="AAA_15"/>
    <property type="match status" value="2"/>
</dbReference>
<gene>
    <name evidence="3" type="ORF">ADK75_29185</name>
</gene>
<dbReference type="InterPro" id="IPR034139">
    <property type="entry name" value="TOPRIM_OLD"/>
</dbReference>
<dbReference type="CDD" id="cd01026">
    <property type="entry name" value="TOPRIM_OLD"/>
    <property type="match status" value="1"/>
</dbReference>
<proteinExistence type="predicted"/>